<dbReference type="Pfam" id="PF02493">
    <property type="entry name" value="MORN"/>
    <property type="match status" value="4"/>
</dbReference>
<dbReference type="PROSITE" id="PS51257">
    <property type="entry name" value="PROKAR_LIPOPROTEIN"/>
    <property type="match status" value="1"/>
</dbReference>
<dbReference type="RefSeq" id="YP_009481129.1">
    <property type="nucleotide sequence ID" value="NC_037665.1"/>
</dbReference>
<protein>
    <submittedName>
        <fullName evidence="4">Morn repeat domain containing protein</fullName>
    </submittedName>
</protein>
<dbReference type="SUPFAM" id="SSF81383">
    <property type="entry name" value="F-box domain"/>
    <property type="match status" value="1"/>
</dbReference>
<dbReference type="SMART" id="SM00698">
    <property type="entry name" value="MORN"/>
    <property type="match status" value="3"/>
</dbReference>
<dbReference type="Gene3D" id="2.20.110.10">
    <property type="entry name" value="Histone H3 K4-specific methyltransferase SET7/9 N-terminal domain"/>
    <property type="match status" value="2"/>
</dbReference>
<gene>
    <name evidence="4" type="ORF">pmac_cds_445</name>
</gene>
<dbReference type="InterPro" id="IPR001810">
    <property type="entry name" value="F-box_dom"/>
</dbReference>
<accession>A0A2U7UF98</accession>
<dbReference type="Proteomes" id="UP000249758">
    <property type="component" value="Segment"/>
</dbReference>
<evidence type="ECO:0000259" key="3">
    <source>
        <dbReference type="Pfam" id="PF12937"/>
    </source>
</evidence>
<evidence type="ECO:0000313" key="4">
    <source>
        <dbReference type="EMBL" id="AVK77133.1"/>
    </source>
</evidence>
<reference evidence="4" key="1">
    <citation type="journal article" date="2018" name="Nat. Commun.">
        <title>Diversity and evolution of the emerging Pandoraviridae family.</title>
        <authorList>
            <person name="Legendre M."/>
            <person name="Fabre E."/>
            <person name="Poirot O."/>
            <person name="Jeudy S."/>
            <person name="Lartigue A."/>
            <person name="Alempic J.M."/>
            <person name="Beucher L."/>
            <person name="Philippe N."/>
            <person name="Bertaux L."/>
            <person name="Christo-Foroux E."/>
            <person name="Labadie K."/>
            <person name="Coute Y."/>
            <person name="Abergel C."/>
            <person name="Claverie J.M."/>
        </authorList>
    </citation>
    <scope>NUCLEOTIDE SEQUENCE [LARGE SCALE GENOMIC DNA]</scope>
    <source>
        <strain evidence="4">Macleodensis</strain>
    </source>
</reference>
<dbReference type="EMBL" id="MG011691">
    <property type="protein sequence ID" value="AVK77133.1"/>
    <property type="molecule type" value="Genomic_DNA"/>
</dbReference>
<dbReference type="PANTHER" id="PTHR23084">
    <property type="entry name" value="PHOSPHATIDYLINOSITOL-4-PHOSPHATE 5-KINASE RELATED"/>
    <property type="match status" value="1"/>
</dbReference>
<dbReference type="GeneID" id="36841588"/>
<dbReference type="InterPro" id="IPR003409">
    <property type="entry name" value="MORN"/>
</dbReference>
<dbReference type="SUPFAM" id="SSF82185">
    <property type="entry name" value="Histone H3 K4-specific methyltransferase SET7/9 N-terminal domain"/>
    <property type="match status" value="1"/>
</dbReference>
<dbReference type="KEGG" id="vg:36841588"/>
<feature type="compositionally biased region" description="Basic residues" evidence="2">
    <location>
        <begin position="152"/>
        <end position="165"/>
    </location>
</feature>
<evidence type="ECO:0000256" key="1">
    <source>
        <dbReference type="ARBA" id="ARBA00022737"/>
    </source>
</evidence>
<proteinExistence type="predicted"/>
<dbReference type="Gene3D" id="1.20.1280.50">
    <property type="match status" value="1"/>
</dbReference>
<sequence>MRHAAKSAAKAAGSCLSCAFYVAFGLFGCVQAGAFFSCVCRLLCSANLWRNKKKSPICCATLRRLVGPAQAKKKEKTRHATTGLFSLGVSSADGKDKRECAWTKSAGGDATQQISLWARPNAQKSRQTTYFGGRAQFLSFEKNRVMSDKRNNRGQRSGHRPKARHINPWTGNAFSRLPDELVLAVLARIAKPVDVVRFGATSRRLHEISLDDSLWRSFFQKRGHTLVHTRFAEFGKTWLWLLRVYSSDQSQAVSAWPYVGDTDEIGQAHGYGVIHRVRPERYEGEWMRGYMHGRGVRTLDDGAVHDGMWSFSTAFGQGVRTYADGSRYVGSWSVGMRHSHGTHTFANGDVYDGEWRWDKRHGYGTFTLHNGADHCCGMWIHDQLALDTVTASNGRTWAQVVQQRQHDSECAAQSVATGGICTRRNRSVAKPGAGQRLCRR</sequence>
<keyword evidence="1" id="KW-0677">Repeat</keyword>
<dbReference type="InterPro" id="IPR036047">
    <property type="entry name" value="F-box-like_dom_sf"/>
</dbReference>
<feature type="domain" description="F-box" evidence="3">
    <location>
        <begin position="174"/>
        <end position="220"/>
    </location>
</feature>
<dbReference type="PANTHER" id="PTHR23084:SF263">
    <property type="entry name" value="MORN REPEAT-CONTAINING PROTEIN 1"/>
    <property type="match status" value="1"/>
</dbReference>
<evidence type="ECO:0000256" key="2">
    <source>
        <dbReference type="SAM" id="MobiDB-lite"/>
    </source>
</evidence>
<feature type="region of interest" description="Disordered" evidence="2">
    <location>
        <begin position="148"/>
        <end position="167"/>
    </location>
</feature>
<dbReference type="Pfam" id="PF12937">
    <property type="entry name" value="F-box-like"/>
    <property type="match status" value="1"/>
</dbReference>
<name>A0A2U7UF98_9VIRU</name>
<organism evidence="4">
    <name type="scientific">Pandoravirus macleodensis</name>
    <dbReference type="NCBI Taxonomy" id="2107707"/>
    <lineage>
        <taxon>Viruses</taxon>
        <taxon>Pandoravirus</taxon>
    </lineage>
</organism>